<organism evidence="1 2">
    <name type="scientific">Hyperthermus butylicus (strain DSM 5456 / JCM 9403 / PLM1-5)</name>
    <dbReference type="NCBI Taxonomy" id="415426"/>
    <lineage>
        <taxon>Archaea</taxon>
        <taxon>Thermoproteota</taxon>
        <taxon>Thermoprotei</taxon>
        <taxon>Desulfurococcales</taxon>
        <taxon>Pyrodictiaceae</taxon>
        <taxon>Hyperthermus</taxon>
    </lineage>
</organism>
<dbReference type="AlphaFoldDB" id="A2BJ53"/>
<gene>
    <name evidence="1" type="ordered locus">Hbut_0141</name>
</gene>
<dbReference type="InterPro" id="IPR036322">
    <property type="entry name" value="WD40_repeat_dom_sf"/>
</dbReference>
<dbReference type="eggNOG" id="arCOG11400">
    <property type="taxonomic scope" value="Archaea"/>
</dbReference>
<protein>
    <submittedName>
        <fullName evidence="1">Uncharacterized protein</fullName>
    </submittedName>
</protein>
<accession>A2BJ53</accession>
<dbReference type="KEGG" id="hbu:Hbut_0141"/>
<keyword evidence="2" id="KW-1185">Reference proteome</keyword>
<dbReference type="EMBL" id="CP000493">
    <property type="protein sequence ID" value="ABM80014.1"/>
    <property type="molecule type" value="Genomic_DNA"/>
</dbReference>
<dbReference type="STRING" id="415426.Hbut_0141"/>
<sequence>MLALALLALIAFYLYTLRQQTEITQIATEAAEAKLTAPLLASAIHGYYMYDSSGNLYIYIHSSAPRTVLATSLVILWNDTTTLLVDRNNESLSALGIVATVTHADGTKEQIDRFPIPLAPGDSFTLILIGRAANKKPSSIALSISASPIVAIIPIRPYTPVAGNITTAQPPQPAAKLYAELQRTAYSGTVTWSGTAYGTALANTIAQPQQVQLLQGYNLTPLDPALIQEHDNKTLIIEQYKPTLTIINITQETSNTIYFQDFDSCNVISTQTWAKIGGVWSDTRGLHGCGIGQSKPSTSGESFGGSGEYVAYPNLATGFLPRSGSYYIAAHVNLASSLNYHEIVLFDDPKSQSRLVAVGVYLSDTSGINNAFLVVDTWTPSTGWDNVNYSRFSITGNAWLTVLAFVNVSANLLMAYVYDEKGQTLYASVPANLSAGNPQFDLSALSYAGVGTYDAKAVFDDFIVSRANPLQINLRVVDLNGVPLSGVNVTIFDSSGVKVASGVTGDDGFVQPPLNIGWKPILRNAVVAVYYDGVSANISVPLLLGGENYTLYISRVYTIRVNVSTIVNTSLDLGPIRIEYAFSATAPGNYTIFANWNGSWVLVASGIYTGPALVVNSTPWYTYSGQIANKTNGTVLIGLVFTSSSPVNVSVDELNARYQFWNYSSFSAFIVGVGGSSIIDVYDVASGVLQYRYNMSAGSIFNGSTVIAYDPATRRLLLFNSSGLYSSLLSPPGNFILVNNTCRAQINAAMAVVNTSSASYAVLLVGGGGDAYCVVDLSTGNVIDSGNLSRNIGFTVSTDPTLVYTASAVSSDGSTAYFLVYDTSDGVPVIIEYNASTGDWNVTGVAPASRAVGMAYGNGYLWVLYERGSLYKIDPTTGRSEYVDIYLPFYPWGPGDRLEYIDSGRLLLFVRADGTREVWSIPTG</sequence>
<dbReference type="HOGENOM" id="CLU_315849_0_0_2"/>
<evidence type="ECO:0000313" key="2">
    <source>
        <dbReference type="Proteomes" id="UP000002593"/>
    </source>
</evidence>
<evidence type="ECO:0000313" key="1">
    <source>
        <dbReference type="EMBL" id="ABM80014.1"/>
    </source>
</evidence>
<dbReference type="SUPFAM" id="SSF50978">
    <property type="entry name" value="WD40 repeat-like"/>
    <property type="match status" value="1"/>
</dbReference>
<name>A2BJ53_HYPBU</name>
<dbReference type="Proteomes" id="UP000002593">
    <property type="component" value="Chromosome"/>
</dbReference>
<dbReference type="EnsemblBacteria" id="ABM80014">
    <property type="protein sequence ID" value="ABM80014"/>
    <property type="gene ID" value="Hbut_0141"/>
</dbReference>
<proteinExistence type="predicted"/>
<reference evidence="1 2" key="1">
    <citation type="journal article" date="2007" name="Archaea">
        <title>The genome of Hyperthermus butylicus: a sulfur-reducing, peptide fermenting, neutrophilic Crenarchaeote growing up to 108 degrees C.</title>
        <authorList>
            <person name="Brugger K."/>
            <person name="Chen L."/>
            <person name="Stark M."/>
            <person name="Zibat A."/>
            <person name="Redder P."/>
            <person name="Ruepp A."/>
            <person name="Awayez M."/>
            <person name="She Q."/>
            <person name="Garrett R.A."/>
            <person name="Klenk H.P."/>
        </authorList>
    </citation>
    <scope>NUCLEOTIDE SEQUENCE [LARGE SCALE GENOMIC DNA]</scope>
    <source>
        <strain evidence="2">DSM 5456 / JCM 9403 / PLM1-5</strain>
    </source>
</reference>